<evidence type="ECO:0000313" key="3">
    <source>
        <dbReference type="EMBL" id="EIM73103.1"/>
    </source>
</evidence>
<dbReference type="SUPFAM" id="SSF56784">
    <property type="entry name" value="HAD-like"/>
    <property type="match status" value="1"/>
</dbReference>
<dbReference type="NCBIfam" id="TIGR01493">
    <property type="entry name" value="HAD-SF-IA-v2"/>
    <property type="match status" value="1"/>
</dbReference>
<keyword evidence="4" id="KW-1185">Reference proteome</keyword>
<accession>I5BU51</accession>
<gene>
    <name evidence="3" type="ORF">A3SI_18547</name>
</gene>
<dbReference type="InterPro" id="IPR006328">
    <property type="entry name" value="2-HAD"/>
</dbReference>
<protein>
    <submittedName>
        <fullName evidence="3">L-2-haloacid dehalogenase</fullName>
    </submittedName>
</protein>
<dbReference type="InterPro" id="IPR023198">
    <property type="entry name" value="PGP-like_dom2"/>
</dbReference>
<dbReference type="STRING" id="1189621.A3SI_18547"/>
<dbReference type="InterPro" id="IPR023214">
    <property type="entry name" value="HAD_sf"/>
</dbReference>
<dbReference type="RefSeq" id="WP_009057291.1">
    <property type="nucleotide sequence ID" value="NZ_AJYA01000067.1"/>
</dbReference>
<name>I5BU51_9BACT</name>
<dbReference type="Pfam" id="PF00702">
    <property type="entry name" value="Hydrolase"/>
    <property type="match status" value="1"/>
</dbReference>
<dbReference type="PANTHER" id="PTHR43316:SF3">
    <property type="entry name" value="HALOACID DEHALOGENASE, TYPE II (AFU_ORTHOLOGUE AFUA_2G07750)-RELATED"/>
    <property type="match status" value="1"/>
</dbReference>
<comment type="similarity">
    <text evidence="1">Belongs to the HAD-like hydrolase superfamily. S-2-haloalkanoic acid dehalogenase family.</text>
</comment>
<reference evidence="3 4" key="1">
    <citation type="submission" date="2012-05" db="EMBL/GenBank/DDBJ databases">
        <title>Genome sequence of Nitritalea halalkaliphila LW7.</title>
        <authorList>
            <person name="Jangir P.K."/>
            <person name="Singh A."/>
            <person name="Shivaji S."/>
            <person name="Sharma R."/>
        </authorList>
    </citation>
    <scope>NUCLEOTIDE SEQUENCE [LARGE SCALE GENOMIC DNA]</scope>
    <source>
        <strain evidence="3 4">LW7</strain>
    </source>
</reference>
<dbReference type="SFLD" id="SFLDG01129">
    <property type="entry name" value="C1.5:_HAD__Beta-PGM__Phosphata"/>
    <property type="match status" value="1"/>
</dbReference>
<dbReference type="OrthoDB" id="264363at2"/>
<dbReference type="SFLD" id="SFLDS00003">
    <property type="entry name" value="Haloacid_Dehalogenase"/>
    <property type="match status" value="1"/>
</dbReference>
<dbReference type="PRINTS" id="PR00413">
    <property type="entry name" value="HADHALOGNASE"/>
</dbReference>
<evidence type="ECO:0000256" key="2">
    <source>
        <dbReference type="ARBA" id="ARBA00022801"/>
    </source>
</evidence>
<evidence type="ECO:0000256" key="1">
    <source>
        <dbReference type="ARBA" id="ARBA00008106"/>
    </source>
</evidence>
<dbReference type="PANTHER" id="PTHR43316">
    <property type="entry name" value="HYDROLASE, HALOACID DELAHOGENASE-RELATED"/>
    <property type="match status" value="1"/>
</dbReference>
<organism evidence="3 4">
    <name type="scientific">Nitritalea halalkaliphila LW7</name>
    <dbReference type="NCBI Taxonomy" id="1189621"/>
    <lineage>
        <taxon>Bacteria</taxon>
        <taxon>Pseudomonadati</taxon>
        <taxon>Bacteroidota</taxon>
        <taxon>Cytophagia</taxon>
        <taxon>Cytophagales</taxon>
        <taxon>Cyclobacteriaceae</taxon>
        <taxon>Nitritalea</taxon>
    </lineage>
</organism>
<dbReference type="Proteomes" id="UP000005551">
    <property type="component" value="Unassembled WGS sequence"/>
</dbReference>
<evidence type="ECO:0000313" key="4">
    <source>
        <dbReference type="Proteomes" id="UP000005551"/>
    </source>
</evidence>
<dbReference type="AlphaFoldDB" id="I5BU51"/>
<sequence>MLKTLVFDVNETLIDLSPVRLSVNLAFGREGAYSQWFTSLLHQSLVQSALGQSHDFSSLGLAALRAMNTQEDRGLGEIELLEVMDSFRICRAHADVADSLETLKTEGYTLIALSNSEETGLHKLLQQADVASFFDHIIGAERFRRYKPHAEVYTGALRAAKKLPEESVLISTHSWDLEGAHAVGWKTAYLLREGIAFFPLHHSPDFLLENLTELGAALEAEKAP</sequence>
<dbReference type="NCBIfam" id="TIGR01428">
    <property type="entry name" value="HAD_type_II"/>
    <property type="match status" value="1"/>
</dbReference>
<dbReference type="Gene3D" id="1.10.150.240">
    <property type="entry name" value="Putative phosphatase, domain 2"/>
    <property type="match status" value="1"/>
</dbReference>
<dbReference type="EMBL" id="AJYA01000067">
    <property type="protein sequence ID" value="EIM73103.1"/>
    <property type="molecule type" value="Genomic_DNA"/>
</dbReference>
<comment type="caution">
    <text evidence="3">The sequence shown here is derived from an EMBL/GenBank/DDBJ whole genome shotgun (WGS) entry which is preliminary data.</text>
</comment>
<dbReference type="InterPro" id="IPR051540">
    <property type="entry name" value="S-2-haloacid_dehalogenase"/>
</dbReference>
<dbReference type="InterPro" id="IPR036412">
    <property type="entry name" value="HAD-like_sf"/>
</dbReference>
<keyword evidence="2" id="KW-0378">Hydrolase</keyword>
<dbReference type="InterPro" id="IPR006439">
    <property type="entry name" value="HAD-SF_hydro_IA"/>
</dbReference>
<dbReference type="Gene3D" id="3.40.50.1000">
    <property type="entry name" value="HAD superfamily/HAD-like"/>
    <property type="match status" value="1"/>
</dbReference>
<proteinExistence type="inferred from homology"/>
<dbReference type="GO" id="GO:0019120">
    <property type="term" value="F:hydrolase activity, acting on acid halide bonds, in C-halide compounds"/>
    <property type="evidence" value="ECO:0007669"/>
    <property type="project" value="InterPro"/>
</dbReference>